<feature type="compositionally biased region" description="Acidic residues" evidence="1">
    <location>
        <begin position="808"/>
        <end position="817"/>
    </location>
</feature>
<dbReference type="Proteomes" id="UP001374579">
    <property type="component" value="Unassembled WGS sequence"/>
</dbReference>
<evidence type="ECO:0000256" key="1">
    <source>
        <dbReference type="SAM" id="MobiDB-lite"/>
    </source>
</evidence>
<dbReference type="Pfam" id="PF13676">
    <property type="entry name" value="TIR_2"/>
    <property type="match status" value="2"/>
</dbReference>
<feature type="compositionally biased region" description="Polar residues" evidence="1">
    <location>
        <begin position="838"/>
        <end position="849"/>
    </location>
</feature>
<feature type="domain" description="TIR" evidence="2">
    <location>
        <begin position="215"/>
        <end position="343"/>
    </location>
</feature>
<dbReference type="SUPFAM" id="SSF52200">
    <property type="entry name" value="Toll/Interleukin receptor TIR domain"/>
    <property type="match status" value="3"/>
</dbReference>
<feature type="compositionally biased region" description="Basic and acidic residues" evidence="1">
    <location>
        <begin position="360"/>
        <end position="370"/>
    </location>
</feature>
<dbReference type="AlphaFoldDB" id="A0AAN9GEV9"/>
<feature type="region of interest" description="Disordered" evidence="1">
    <location>
        <begin position="801"/>
        <end position="849"/>
    </location>
</feature>
<dbReference type="GO" id="GO:0007165">
    <property type="term" value="P:signal transduction"/>
    <property type="evidence" value="ECO:0007669"/>
    <property type="project" value="InterPro"/>
</dbReference>
<dbReference type="PROSITE" id="PS50104">
    <property type="entry name" value="TIR"/>
    <property type="match status" value="2"/>
</dbReference>
<gene>
    <name evidence="3" type="ORF">V1264_018994</name>
</gene>
<dbReference type="InterPro" id="IPR000157">
    <property type="entry name" value="TIR_dom"/>
</dbReference>
<evidence type="ECO:0000259" key="2">
    <source>
        <dbReference type="PROSITE" id="PS50104"/>
    </source>
</evidence>
<reference evidence="3 4" key="1">
    <citation type="submission" date="2024-02" db="EMBL/GenBank/DDBJ databases">
        <title>Chromosome-scale genome assembly of the rough periwinkle Littorina saxatilis.</title>
        <authorList>
            <person name="De Jode A."/>
            <person name="Faria R."/>
            <person name="Formenti G."/>
            <person name="Sims Y."/>
            <person name="Smith T.P."/>
            <person name="Tracey A."/>
            <person name="Wood J.M.D."/>
            <person name="Zagrodzka Z.B."/>
            <person name="Johannesson K."/>
            <person name="Butlin R.K."/>
            <person name="Leder E.H."/>
        </authorList>
    </citation>
    <scope>NUCLEOTIDE SEQUENCE [LARGE SCALE GENOMIC DNA]</scope>
    <source>
        <strain evidence="3">Snail1</strain>
        <tissue evidence="3">Muscle</tissue>
    </source>
</reference>
<proteinExistence type="predicted"/>
<evidence type="ECO:0000313" key="4">
    <source>
        <dbReference type="Proteomes" id="UP001374579"/>
    </source>
</evidence>
<dbReference type="Gene3D" id="3.40.50.10140">
    <property type="entry name" value="Toll/interleukin-1 receptor homology (TIR) domain"/>
    <property type="match status" value="2"/>
</dbReference>
<dbReference type="SMART" id="SM00255">
    <property type="entry name" value="TIR"/>
    <property type="match status" value="1"/>
</dbReference>
<keyword evidence="4" id="KW-1185">Reference proteome</keyword>
<evidence type="ECO:0000313" key="3">
    <source>
        <dbReference type="EMBL" id="KAK7104240.1"/>
    </source>
</evidence>
<comment type="caution">
    <text evidence="3">The sequence shown here is derived from an EMBL/GenBank/DDBJ whole genome shotgun (WGS) entry which is preliminary data.</text>
</comment>
<sequence>MGLVLKDSMRLTTALGISEVQLLFGDITQLPIDEKVDFIFVSAFPGDYTPVSGTMVYALKKNFDLKLGKVAQTKEADLRRRFNCWVSKPLSDHMPYKRLVCFERMNRFEGLPDQISGLFRAMMAVFNNEDKTVITPLLATGNQGNSDAIVLRAIVKAACHWIKAGLPLRCLKIVIYTDKPQTISGPQKNLLGLFAKQKMMWENSKYEEEKKTEQKKFDVCLSYSEKDAELASRVCKDLQKVHGSIVIHKEQFSYNHEEVWQEQIFTVMVQSYKIVAILTPSYVDEVECLEQYNLALCCNRLTGAEVLAPFYLQTIDAFPSYMALIQYSECRVRKEGETAEEKMLTACTMLIKEIDKDKFLSPRKSPHSDSKSVVSSTAASKTTQPSKAYDIFISYSHRNPKEVFKLYENLLDLDPDLCVFLDRSELNTGNIWQETLYEALDSAKVVIAFITKGYMESTVCQEEYNIALARFLSEENMCLLPLLMDSDIKEIPAMYSAAWLVDMSNPSKRYEEQYCRLAEVPIEWLKKMKKGHPVLEKFCNRESEKTRISHITMKWREKDFKQRFLITGDKDVQLQKAATTSPQQKDSTKTVVFSFAKDSLHQASIISHHLQKQDKIGVKCEFLNPPKGSGVQAPKLQLLDSADMIVLIVSDDYLASNQHRHELHIALGRQRTCKDRRILYLMESFHTGERPVYAQLFHYSVNIVDELWTCVASDVARGSSRDFNTLPHQYLGLAQHEALHAAALDITDKLIVGNTEGSSGMPTNIVNLVSLRDGKQGNVPVCECSVIFSSMTGLDLTVSQSAGVSADPPDDEADVEESLTVPADDTEKGHNTRKSRSVPETKTSMNMDQSAKVVLGGQKLATNSSSCQLL</sequence>
<feature type="region of interest" description="Disordered" evidence="1">
    <location>
        <begin position="360"/>
        <end position="379"/>
    </location>
</feature>
<organism evidence="3 4">
    <name type="scientific">Littorina saxatilis</name>
    <dbReference type="NCBI Taxonomy" id="31220"/>
    <lineage>
        <taxon>Eukaryota</taxon>
        <taxon>Metazoa</taxon>
        <taxon>Spiralia</taxon>
        <taxon>Lophotrochozoa</taxon>
        <taxon>Mollusca</taxon>
        <taxon>Gastropoda</taxon>
        <taxon>Caenogastropoda</taxon>
        <taxon>Littorinimorpha</taxon>
        <taxon>Littorinoidea</taxon>
        <taxon>Littorinidae</taxon>
        <taxon>Littorina</taxon>
    </lineage>
</organism>
<accession>A0AAN9GEV9</accession>
<dbReference type="InterPro" id="IPR035897">
    <property type="entry name" value="Toll_tir_struct_dom_sf"/>
</dbReference>
<protein>
    <recommendedName>
        <fullName evidence="2">TIR domain-containing protein</fullName>
    </recommendedName>
</protein>
<feature type="domain" description="TIR" evidence="2">
    <location>
        <begin position="387"/>
        <end position="559"/>
    </location>
</feature>
<dbReference type="EMBL" id="JBAMIC010000008">
    <property type="protein sequence ID" value="KAK7104240.1"/>
    <property type="molecule type" value="Genomic_DNA"/>
</dbReference>
<name>A0AAN9GEV9_9CAEN</name>